<dbReference type="GeneID" id="77812837"/>
<dbReference type="Proteomes" id="UP001164743">
    <property type="component" value="Chromosome 8A"/>
</dbReference>
<dbReference type="Pfam" id="PF20515">
    <property type="entry name" value="2OG-FeII_Oxy_6"/>
    <property type="match status" value="1"/>
</dbReference>
<organism evidence="2 3">
    <name type="scientific">Puccinia triticina</name>
    <dbReference type="NCBI Taxonomy" id="208348"/>
    <lineage>
        <taxon>Eukaryota</taxon>
        <taxon>Fungi</taxon>
        <taxon>Dikarya</taxon>
        <taxon>Basidiomycota</taxon>
        <taxon>Pucciniomycotina</taxon>
        <taxon>Pucciniomycetes</taxon>
        <taxon>Pucciniales</taxon>
        <taxon>Pucciniaceae</taxon>
        <taxon>Puccinia</taxon>
    </lineage>
</organism>
<name>A0ABY7CSC8_9BASI</name>
<feature type="domain" description="Tet-like 2OG-Fe(II) oxygenase" evidence="1">
    <location>
        <begin position="365"/>
        <end position="530"/>
    </location>
</feature>
<protein>
    <recommendedName>
        <fullName evidence="1">Tet-like 2OG-Fe(II) oxygenase domain-containing protein</fullName>
    </recommendedName>
</protein>
<dbReference type="InterPro" id="IPR046798">
    <property type="entry name" value="2OG-FeII_Oxy_6"/>
</dbReference>
<evidence type="ECO:0000259" key="1">
    <source>
        <dbReference type="Pfam" id="PF20515"/>
    </source>
</evidence>
<evidence type="ECO:0000313" key="2">
    <source>
        <dbReference type="EMBL" id="WAQ87600.1"/>
    </source>
</evidence>
<proteinExistence type="predicted"/>
<keyword evidence="3" id="KW-1185">Reference proteome</keyword>
<dbReference type="EMBL" id="CP110428">
    <property type="protein sequence ID" value="WAQ87600.1"/>
    <property type="molecule type" value="Genomic_DNA"/>
</dbReference>
<dbReference type="RefSeq" id="XP_053023155.1">
    <property type="nucleotide sequence ID" value="XM_053171942.1"/>
</dbReference>
<evidence type="ECO:0000313" key="3">
    <source>
        <dbReference type="Proteomes" id="UP001164743"/>
    </source>
</evidence>
<gene>
    <name evidence="2" type="ORF">PtA15_8A504</name>
</gene>
<sequence>MRLDTLTLARQRVTRMISAPRSFRNLLDTLALVHRLAIQPFNTPVICSQGVNGVPWVHMMRLDTLTLARQRVTRMISAPRTFRNLLDTLALVCRLAIQPFNTPVICSQGVNGVPWVHMMRLDTLTLARRCVTRMISAPRTFRNLLDTLALVRRLAIQPFNTPVICSQGVNGVPWVHVMRLETLTLTRRRVTHMISAPRSFRNLLDTLALVRRLAIQPFNTPVICTQGVDGVPRVHMINLINTLGLACQLITLVFNQMTNLLDIRQKRNNKILPRIRNPYFTMMVDPPIKPYVLQLNNNPSKPFLIHSSKYTSKRLIVTNNNGSKTLFLIQFHPLHSSNSIDQEVVAKLAEIIQDLFLMAKNRQDIKPTTMKSGKMQGIGFRGASDEGAKAGTYARRRDLPQDVIEEDNRLWDKLRDHNRFLCSRVKNFLFESFKENAEIIKEFGIPSWSHDEWNEFEDECNGIFSSAIFTHSDFSNDKHMDDDLNPWSYGLFSYINPSTGVPIIPNSEAMVPGHALHFPDFRCDIDFGMSPDLSSAHAKSNSPEEVIS</sequence>
<reference evidence="2" key="1">
    <citation type="submission" date="2022-10" db="EMBL/GenBank/DDBJ databases">
        <title>Puccinia triticina Genome sequencing and assembly.</title>
        <authorList>
            <person name="Li C."/>
        </authorList>
    </citation>
    <scope>NUCLEOTIDE SEQUENCE</scope>
    <source>
        <strain evidence="2">Pt15</strain>
    </source>
</reference>
<accession>A0ABY7CSC8</accession>